<gene>
    <name evidence="2" type="ORF">CVV64_18660</name>
</gene>
<organism evidence="2 3">
    <name type="scientific">Candidatus Wallbacteria bacterium HGW-Wallbacteria-1</name>
    <dbReference type="NCBI Taxonomy" id="2013854"/>
    <lineage>
        <taxon>Bacteria</taxon>
        <taxon>Candidatus Walliibacteriota</taxon>
    </lineage>
</organism>
<proteinExistence type="predicted"/>
<comment type="caution">
    <text evidence="2">The sequence shown here is derived from an EMBL/GenBank/DDBJ whole genome shotgun (WGS) entry which is preliminary data.</text>
</comment>
<protein>
    <recommendedName>
        <fullName evidence="4">DUF2225 domain-containing protein</fullName>
    </recommendedName>
</protein>
<dbReference type="AlphaFoldDB" id="A0A2N1PJL3"/>
<name>A0A2N1PJL3_9BACT</name>
<evidence type="ECO:0000313" key="3">
    <source>
        <dbReference type="Proteomes" id="UP000233256"/>
    </source>
</evidence>
<accession>A0A2N1PJL3</accession>
<sequence>MNIARVSFRVALLVTALLFLLSHGCVMAHTSRKVERACPLCGITFECELDMSGSRFDMRFDLKPLGAIAAPWRLPVCPQCHFVVYDGEIPAEELEKCRLIITRKPYTENLHRASHYLVGLLYEALEKTSFECANIFLKASWQEEGDQKLYRDCLDRCLGHLDSYMKANTDTYPDSEKKPGAEKQSDGEKKQNVDPTYLSMCVLKGEILRLTGRFEEAASIFNEIVKTGFKNDFLAHLISFEIDLCRMKNSDHHAISEVRRIMAEEIESDAEINESDDAKQDPETVK</sequence>
<reference evidence="2 3" key="1">
    <citation type="journal article" date="2017" name="ISME J.">
        <title>Potential for microbial H2 and metal transformations associated with novel bacteria and archaea in deep terrestrial subsurface sediments.</title>
        <authorList>
            <person name="Hernsdorf A.W."/>
            <person name="Amano Y."/>
            <person name="Miyakawa K."/>
            <person name="Ise K."/>
            <person name="Suzuki Y."/>
            <person name="Anantharaman K."/>
            <person name="Probst A."/>
            <person name="Burstein D."/>
            <person name="Thomas B.C."/>
            <person name="Banfield J.F."/>
        </authorList>
    </citation>
    <scope>NUCLEOTIDE SEQUENCE [LARGE SCALE GENOMIC DNA]</scope>
    <source>
        <strain evidence="2">HGW-Wallbacteria-1</strain>
    </source>
</reference>
<feature type="compositionally biased region" description="Basic and acidic residues" evidence="1">
    <location>
        <begin position="174"/>
        <end position="192"/>
    </location>
</feature>
<evidence type="ECO:0000313" key="2">
    <source>
        <dbReference type="EMBL" id="PKK88472.1"/>
    </source>
</evidence>
<feature type="region of interest" description="Disordered" evidence="1">
    <location>
        <begin position="266"/>
        <end position="286"/>
    </location>
</feature>
<feature type="compositionally biased region" description="Acidic residues" evidence="1">
    <location>
        <begin position="266"/>
        <end position="275"/>
    </location>
</feature>
<dbReference type="EMBL" id="PGXC01000045">
    <property type="protein sequence ID" value="PKK88472.1"/>
    <property type="molecule type" value="Genomic_DNA"/>
</dbReference>
<evidence type="ECO:0008006" key="4">
    <source>
        <dbReference type="Google" id="ProtNLM"/>
    </source>
</evidence>
<dbReference type="Proteomes" id="UP000233256">
    <property type="component" value="Unassembled WGS sequence"/>
</dbReference>
<feature type="region of interest" description="Disordered" evidence="1">
    <location>
        <begin position="169"/>
        <end position="192"/>
    </location>
</feature>
<feature type="compositionally biased region" description="Basic and acidic residues" evidence="1">
    <location>
        <begin position="276"/>
        <end position="286"/>
    </location>
</feature>
<evidence type="ECO:0000256" key="1">
    <source>
        <dbReference type="SAM" id="MobiDB-lite"/>
    </source>
</evidence>